<dbReference type="EMBL" id="JBBWRZ010000003">
    <property type="protein sequence ID" value="KAK8239896.1"/>
    <property type="molecule type" value="Genomic_DNA"/>
</dbReference>
<evidence type="ECO:0000313" key="2">
    <source>
        <dbReference type="EMBL" id="KAK8239896.1"/>
    </source>
</evidence>
<protein>
    <recommendedName>
        <fullName evidence="1">Heterokaryon incompatibility domain-containing protein</fullName>
    </recommendedName>
</protein>
<name>A0ABR1YUV7_9PEZI</name>
<reference evidence="2 3" key="1">
    <citation type="submission" date="2024-04" db="EMBL/GenBank/DDBJ databases">
        <title>Phyllosticta paracitricarpa is synonymous to the EU quarantine fungus P. citricarpa based on phylogenomic analyses.</title>
        <authorList>
            <consortium name="Lawrence Berkeley National Laboratory"/>
            <person name="Van Ingen-Buijs V.A."/>
            <person name="Van Westerhoven A.C."/>
            <person name="Haridas S."/>
            <person name="Skiadas P."/>
            <person name="Martin F."/>
            <person name="Groenewald J.Z."/>
            <person name="Crous P.W."/>
            <person name="Seidl M.F."/>
        </authorList>
    </citation>
    <scope>NUCLEOTIDE SEQUENCE [LARGE SCALE GENOMIC DNA]</scope>
    <source>
        <strain evidence="2 3">CBS 123374</strain>
    </source>
</reference>
<dbReference type="PANTHER" id="PTHR33112">
    <property type="entry name" value="DOMAIN PROTEIN, PUTATIVE-RELATED"/>
    <property type="match status" value="1"/>
</dbReference>
<comment type="caution">
    <text evidence="2">The sequence shown here is derived from an EMBL/GenBank/DDBJ whole genome shotgun (WGS) entry which is preliminary data.</text>
</comment>
<sequence length="589" mass="66094">MSSKARLDVDSGKTAACPMCPVNRPKYSSSVINWERLARWLSLYPPQPKMDPLPPGFRVIDVENQNVVQVKELPESVDYVCLSYVWGNDKSFQATTKNITSLGRSGALGSGDVPATIRDAMTACLRLGKRYLWPCDFTLVAYKGGGAGYGLHGVSDRMSRIHPMEPRSLEFSKWATRGWTYQEAVLSPRLIYFTSHDAIFEDDASSTEGSNRQINNLLCNIPRLKGAVQFADAITEYTSRDLGDQRDALNAFSGVFQHLFGCSNRFGIPLVGLEEAMHWFATGNSKQCRSGFPTWSWASVRGRCVIPFSEKAVPIASWAFVEHDESGKLCLAYPEPRRDTASESPQDVRDRKWRLILAAVHASKYGYMSTTPSELVRLSSTPAEKLQYVFDDIWPSYQDFWEACLGISENQKRTSHRGFSDQHKQLASKPGRILVASQTATMDFEFIGKSREFADRERSSQFLLRDGKALSGLGSLDDPDIRDRLSSIRFLALSCCVLPKYKRSFDVDDSGRRSVVHFPMMLSLLPFESKLFWDFLGTTETSGCTYGIMNVLAIQATEEDGVFRRVGAGYVSLKKWGKHCHDHSTIILE</sequence>
<keyword evidence="3" id="KW-1185">Reference proteome</keyword>
<feature type="domain" description="Heterokaryon incompatibility" evidence="1">
    <location>
        <begin position="79"/>
        <end position="133"/>
    </location>
</feature>
<accession>A0ABR1YUV7</accession>
<dbReference type="Proteomes" id="UP001492380">
    <property type="component" value="Unassembled WGS sequence"/>
</dbReference>
<organism evidence="2 3">
    <name type="scientific">Phyllosticta capitalensis</name>
    <dbReference type="NCBI Taxonomy" id="121624"/>
    <lineage>
        <taxon>Eukaryota</taxon>
        <taxon>Fungi</taxon>
        <taxon>Dikarya</taxon>
        <taxon>Ascomycota</taxon>
        <taxon>Pezizomycotina</taxon>
        <taxon>Dothideomycetes</taxon>
        <taxon>Dothideomycetes incertae sedis</taxon>
        <taxon>Botryosphaeriales</taxon>
        <taxon>Phyllostictaceae</taxon>
        <taxon>Phyllosticta</taxon>
    </lineage>
</organism>
<evidence type="ECO:0000259" key="1">
    <source>
        <dbReference type="Pfam" id="PF06985"/>
    </source>
</evidence>
<gene>
    <name evidence="2" type="ORF">HDK90DRAFT_523076</name>
</gene>
<dbReference type="InterPro" id="IPR010730">
    <property type="entry name" value="HET"/>
</dbReference>
<evidence type="ECO:0000313" key="3">
    <source>
        <dbReference type="Proteomes" id="UP001492380"/>
    </source>
</evidence>
<proteinExistence type="predicted"/>
<dbReference type="PANTHER" id="PTHR33112:SF16">
    <property type="entry name" value="HETEROKARYON INCOMPATIBILITY DOMAIN-CONTAINING PROTEIN"/>
    <property type="match status" value="1"/>
</dbReference>
<dbReference type="Pfam" id="PF06985">
    <property type="entry name" value="HET"/>
    <property type="match status" value="1"/>
</dbReference>